<dbReference type="EC" id="4.2.99.20" evidence="1"/>
<dbReference type="SUPFAM" id="SSF53474">
    <property type="entry name" value="alpha/beta-Hydrolases"/>
    <property type="match status" value="1"/>
</dbReference>
<proteinExistence type="predicted"/>
<dbReference type="GO" id="GO:0016787">
    <property type="term" value="F:hydrolase activity"/>
    <property type="evidence" value="ECO:0007669"/>
    <property type="project" value="UniProtKB-KW"/>
</dbReference>
<name>A0A2W0CCQ5_9BACL</name>
<evidence type="ECO:0000313" key="2">
    <source>
        <dbReference type="Proteomes" id="UP000247459"/>
    </source>
</evidence>
<keyword evidence="1" id="KW-0456">Lyase</keyword>
<organism evidence="1 2">
    <name type="scientific">Paenibacillus illinoisensis</name>
    <dbReference type="NCBI Taxonomy" id="59845"/>
    <lineage>
        <taxon>Bacteria</taxon>
        <taxon>Bacillati</taxon>
        <taxon>Bacillota</taxon>
        <taxon>Bacilli</taxon>
        <taxon>Bacillales</taxon>
        <taxon>Paenibacillaceae</taxon>
        <taxon>Paenibacillus</taxon>
    </lineage>
</organism>
<dbReference type="Gene3D" id="3.40.50.1820">
    <property type="entry name" value="alpha/beta hydrolase"/>
    <property type="match status" value="1"/>
</dbReference>
<reference evidence="1 2" key="1">
    <citation type="submission" date="2018-01" db="EMBL/GenBank/DDBJ databases">
        <title>Genome sequence of the PGP bacterium Paenibacillus illinoisensis E3.</title>
        <authorList>
            <person name="Rolli E."/>
            <person name="Marasco R."/>
            <person name="Bessem C."/>
            <person name="Michoud G."/>
            <person name="Gaiarsa S."/>
            <person name="Borin S."/>
            <person name="Daffonchio D."/>
        </authorList>
    </citation>
    <scope>NUCLEOTIDE SEQUENCE [LARGE SCALE GENOMIC DNA]</scope>
    <source>
        <strain evidence="1 2">E3</strain>
    </source>
</reference>
<accession>A0A2W0CCQ5</accession>
<dbReference type="InterPro" id="IPR029058">
    <property type="entry name" value="AB_hydrolase_fold"/>
</dbReference>
<evidence type="ECO:0000313" key="1">
    <source>
        <dbReference type="EMBL" id="PYY29794.1"/>
    </source>
</evidence>
<gene>
    <name evidence="1" type="ORF">PIL02S_01999</name>
</gene>
<dbReference type="AlphaFoldDB" id="A0A2W0CCQ5"/>
<keyword evidence="1" id="KW-0378">Hydrolase</keyword>
<comment type="caution">
    <text evidence="1">The sequence shown here is derived from an EMBL/GenBank/DDBJ whole genome shotgun (WGS) entry which is preliminary data.</text>
</comment>
<protein>
    <submittedName>
        <fullName evidence="1">Alpha-beta hydrolase fold protein</fullName>
        <ecNumber evidence="1">4.2.99.20</ecNumber>
    </submittedName>
</protein>
<dbReference type="EMBL" id="PRLG01000015">
    <property type="protein sequence ID" value="PYY29794.1"/>
    <property type="molecule type" value="Genomic_DNA"/>
</dbReference>
<sequence>MQHKIEIHTDEEIAELRDKVLFLIGEYDRLSNYPKAIRRLKDNQMNYKIIPDTGHAINHEQANLINMEVIRFLH</sequence>
<dbReference type="GO" id="GO:0070205">
    <property type="term" value="F:2-succinyl-6-hydroxy-2,4-cyclohexadiene-1-carboxylate synthase activity"/>
    <property type="evidence" value="ECO:0007669"/>
    <property type="project" value="UniProtKB-EC"/>
</dbReference>
<dbReference type="Proteomes" id="UP000247459">
    <property type="component" value="Unassembled WGS sequence"/>
</dbReference>